<dbReference type="PROSITE" id="PS50157">
    <property type="entry name" value="ZINC_FINGER_C2H2_2"/>
    <property type="match status" value="1"/>
</dbReference>
<evidence type="ECO:0000256" key="5">
    <source>
        <dbReference type="PROSITE-ProRule" id="PRU00176"/>
    </source>
</evidence>
<dbReference type="PANTHER" id="PTHR13948">
    <property type="entry name" value="RNA-BINDING PROTEIN"/>
    <property type="match status" value="1"/>
</dbReference>
<comment type="caution">
    <text evidence="10">The sequence shown here is derived from an EMBL/GenBank/DDBJ whole genome shotgun (WGS) entry which is preliminary data.</text>
</comment>
<feature type="compositionally biased region" description="Basic and acidic residues" evidence="6">
    <location>
        <begin position="736"/>
        <end position="751"/>
    </location>
</feature>
<evidence type="ECO:0000256" key="1">
    <source>
        <dbReference type="ARBA" id="ARBA00004123"/>
    </source>
</evidence>
<evidence type="ECO:0000256" key="4">
    <source>
        <dbReference type="PROSITE-ProRule" id="PRU00042"/>
    </source>
</evidence>
<dbReference type="SMART" id="SM00360">
    <property type="entry name" value="RRM"/>
    <property type="match status" value="2"/>
</dbReference>
<dbReference type="SUPFAM" id="SSF54928">
    <property type="entry name" value="RNA-binding domain, RBD"/>
    <property type="match status" value="1"/>
</dbReference>
<reference evidence="10 11" key="1">
    <citation type="submission" date="2019-03" db="EMBL/GenBank/DDBJ databases">
        <title>Rhodosporidium diobovatum UCD-FST 08-225 genome sequencing, assembly, and annotation.</title>
        <authorList>
            <person name="Fakankun I.U."/>
            <person name="Fristensky B."/>
            <person name="Levin D.B."/>
        </authorList>
    </citation>
    <scope>NUCLEOTIDE SEQUENCE [LARGE SCALE GENOMIC DNA]</scope>
    <source>
        <strain evidence="10 11">UCD-FST 08-225</strain>
    </source>
</reference>
<evidence type="ECO:0000256" key="6">
    <source>
        <dbReference type="SAM" id="MobiDB-lite"/>
    </source>
</evidence>
<keyword evidence="2 5" id="KW-0694">RNA-binding</keyword>
<feature type="region of interest" description="Disordered" evidence="6">
    <location>
        <begin position="417"/>
        <end position="441"/>
    </location>
</feature>
<evidence type="ECO:0000259" key="9">
    <source>
        <dbReference type="PROSITE" id="PS50174"/>
    </source>
</evidence>
<accession>A0A5C5G6U1</accession>
<dbReference type="OrthoDB" id="29523at2759"/>
<dbReference type="InterPro" id="IPR035979">
    <property type="entry name" value="RBD_domain_sf"/>
</dbReference>
<feature type="domain" description="G-patch" evidence="9">
    <location>
        <begin position="786"/>
        <end position="832"/>
    </location>
</feature>
<evidence type="ECO:0000313" key="11">
    <source>
        <dbReference type="Proteomes" id="UP000311382"/>
    </source>
</evidence>
<keyword evidence="4" id="KW-0863">Zinc-finger</keyword>
<dbReference type="Gene3D" id="3.30.70.330">
    <property type="match status" value="2"/>
</dbReference>
<dbReference type="STRING" id="5288.A0A5C5G6U1"/>
<dbReference type="Pfam" id="PF01585">
    <property type="entry name" value="G-patch"/>
    <property type="match status" value="1"/>
</dbReference>
<feature type="domain" description="RRM" evidence="7">
    <location>
        <begin position="155"/>
        <end position="244"/>
    </location>
</feature>
<feature type="region of interest" description="Disordered" evidence="6">
    <location>
        <begin position="715"/>
        <end position="791"/>
    </location>
</feature>
<evidence type="ECO:0000256" key="2">
    <source>
        <dbReference type="ARBA" id="ARBA00022884"/>
    </source>
</evidence>
<dbReference type="PROSITE" id="PS50102">
    <property type="entry name" value="RRM"/>
    <property type="match status" value="2"/>
</dbReference>
<dbReference type="InterPro" id="IPR012677">
    <property type="entry name" value="Nucleotide-bd_a/b_plait_sf"/>
</dbReference>
<name>A0A5C5G6U1_9BASI</name>
<dbReference type="InterPro" id="IPR000467">
    <property type="entry name" value="G_patch_dom"/>
</dbReference>
<feature type="compositionally biased region" description="Low complexity" evidence="6">
    <location>
        <begin position="721"/>
        <end position="735"/>
    </location>
</feature>
<feature type="domain" description="C2H2-type" evidence="8">
    <location>
        <begin position="669"/>
        <end position="694"/>
    </location>
</feature>
<dbReference type="GO" id="GO:0008270">
    <property type="term" value="F:zinc ion binding"/>
    <property type="evidence" value="ECO:0007669"/>
    <property type="project" value="UniProtKB-KW"/>
</dbReference>
<dbReference type="InterPro" id="IPR013087">
    <property type="entry name" value="Znf_C2H2_type"/>
</dbReference>
<protein>
    <recommendedName>
        <fullName evidence="12">G-patch domain-containing protein</fullName>
    </recommendedName>
</protein>
<gene>
    <name evidence="10" type="ORF">DMC30DRAFT_444300</name>
</gene>
<dbReference type="Proteomes" id="UP000311382">
    <property type="component" value="Unassembled WGS sequence"/>
</dbReference>
<keyword evidence="11" id="KW-1185">Reference proteome</keyword>
<feature type="domain" description="RRM" evidence="7">
    <location>
        <begin position="287"/>
        <end position="377"/>
    </location>
</feature>
<organism evidence="10 11">
    <name type="scientific">Rhodotorula diobovata</name>
    <dbReference type="NCBI Taxonomy" id="5288"/>
    <lineage>
        <taxon>Eukaryota</taxon>
        <taxon>Fungi</taxon>
        <taxon>Dikarya</taxon>
        <taxon>Basidiomycota</taxon>
        <taxon>Pucciniomycotina</taxon>
        <taxon>Microbotryomycetes</taxon>
        <taxon>Sporidiobolales</taxon>
        <taxon>Sporidiobolaceae</taxon>
        <taxon>Rhodotorula</taxon>
    </lineage>
</organism>
<dbReference type="GO" id="GO:0005634">
    <property type="term" value="C:nucleus"/>
    <property type="evidence" value="ECO:0007669"/>
    <property type="project" value="UniProtKB-SubCell"/>
</dbReference>
<evidence type="ECO:0008006" key="12">
    <source>
        <dbReference type="Google" id="ProtNLM"/>
    </source>
</evidence>
<dbReference type="SMART" id="SM00443">
    <property type="entry name" value="G_patch"/>
    <property type="match status" value="1"/>
</dbReference>
<feature type="compositionally biased region" description="Basic and acidic residues" evidence="6">
    <location>
        <begin position="59"/>
        <end position="92"/>
    </location>
</feature>
<feature type="compositionally biased region" description="Gly residues" evidence="6">
    <location>
        <begin position="29"/>
        <end position="41"/>
    </location>
</feature>
<feature type="compositionally biased region" description="Basic and acidic residues" evidence="6">
    <location>
        <begin position="782"/>
        <end position="791"/>
    </location>
</feature>
<keyword evidence="4" id="KW-0479">Metal-binding</keyword>
<keyword evidence="4" id="KW-0862">Zinc</keyword>
<evidence type="ECO:0000313" key="10">
    <source>
        <dbReference type="EMBL" id="TNY23581.1"/>
    </source>
</evidence>
<feature type="compositionally biased region" description="Basic and acidic residues" evidence="6">
    <location>
        <begin position="7"/>
        <end position="28"/>
    </location>
</feature>
<dbReference type="PANTHER" id="PTHR13948:SF3">
    <property type="entry name" value="FI21118P1"/>
    <property type="match status" value="1"/>
</dbReference>
<feature type="region of interest" description="Disordered" evidence="6">
    <location>
        <begin position="1"/>
        <end position="150"/>
    </location>
</feature>
<feature type="compositionally biased region" description="Low complexity" evidence="6">
    <location>
        <begin position="474"/>
        <end position="485"/>
    </location>
</feature>
<sequence>MSGFGDPYRHPRDDRRSRDYDHRDDRGGGRGGYGGGRGGYEGGRRDYDERSYGNGGRGRGWDDDGGGRDSKRGRYEDRDRARDSPYGRDDYGPPHQQGYSPPPAQYGQPMYPTQEQQQQPQAQLGYAAAPGAQVEAAAAPPPRPKGPVKPEPVSASVIFLGLPPHAVDIHLRQFLENMGASIDSTTVIMDRSTGLSKQFGFAKFSSVEHARAFVEPNFPSIPWREPSGPAQYDGMRVKINYSQKSGGWREDQGATARLTDDQRKAEGTTQGFYVNDGTRDIGSTPSNTLLLRGLDPLTSEEEVYSTLARVGGRANQEIAKGGIRRVMVAKDRASRSSWGFAFVQFADVRLATDVLGAVFNPQFHPAGFRIRSAIAAASFAHENSFIPVYAASTWSFRGDGGTQLAYWDDKGYVTPWTPPPSSDAKEVMKGVPKGPRAHEEAKAEADLAAFFDDLEAGLPPDETEPATTEQAAALGADAAAASAATSEMQTVAPPAAVPPPAPATSASSASLPAPGSIAPITIKPVASASAATVAAPAIAAPPASTSAEPSKPAAPVAAAAPAPAAPAPVAALGVKEKKSDLIASRKAAPNIAKWNVKAKEIRTPASGTAAKAASKATSASTAAAAAAQAQPPSAGAPTASAPAPAAATAPAAAPTVSDDEFAHGDPVAFVCLLCQRQFKGVEELRKHNKLSALHKTNLANPEAVAASSARKFASLKKHAGASPSPSAAPAPAAKPKYVDRAAARRDVHGAIEEGPVGGAGAKKRKFDGPEPPAPAPAAPNKDGLEESNAGRKMLEKMGWTAGAGLGATGDGRVAPVQAAQFQQGAGLGSTKGVAVGSEEATSYAERLRLKALERFEGS</sequence>
<dbReference type="EMBL" id="SOZI01000010">
    <property type="protein sequence ID" value="TNY23581.1"/>
    <property type="molecule type" value="Genomic_DNA"/>
</dbReference>
<feature type="compositionally biased region" description="Low complexity" evidence="6">
    <location>
        <begin position="107"/>
        <end position="138"/>
    </location>
</feature>
<dbReference type="GO" id="GO:0000398">
    <property type="term" value="P:mRNA splicing, via spliceosome"/>
    <property type="evidence" value="ECO:0007669"/>
    <property type="project" value="TreeGrafter"/>
</dbReference>
<dbReference type="PROSITE" id="PS50174">
    <property type="entry name" value="G_PATCH"/>
    <property type="match status" value="1"/>
</dbReference>
<dbReference type="GO" id="GO:0003723">
    <property type="term" value="F:RNA binding"/>
    <property type="evidence" value="ECO:0007669"/>
    <property type="project" value="UniProtKB-UniRule"/>
</dbReference>
<dbReference type="InterPro" id="IPR000504">
    <property type="entry name" value="RRM_dom"/>
</dbReference>
<evidence type="ECO:0000256" key="3">
    <source>
        <dbReference type="ARBA" id="ARBA00023242"/>
    </source>
</evidence>
<evidence type="ECO:0000259" key="7">
    <source>
        <dbReference type="PROSITE" id="PS50102"/>
    </source>
</evidence>
<feature type="region of interest" description="Disordered" evidence="6">
    <location>
        <begin position="474"/>
        <end position="511"/>
    </location>
</feature>
<dbReference type="AlphaFoldDB" id="A0A5C5G6U1"/>
<proteinExistence type="predicted"/>
<keyword evidence="3" id="KW-0539">Nucleus</keyword>
<feature type="compositionally biased region" description="Pro residues" evidence="6">
    <location>
        <begin position="139"/>
        <end position="150"/>
    </location>
</feature>
<comment type="subcellular location">
    <subcellularLocation>
        <location evidence="1">Nucleus</location>
    </subcellularLocation>
</comment>
<feature type="compositionally biased region" description="Basic and acidic residues" evidence="6">
    <location>
        <begin position="42"/>
        <end position="51"/>
    </location>
</feature>
<evidence type="ECO:0000259" key="8">
    <source>
        <dbReference type="PROSITE" id="PS50157"/>
    </source>
</evidence>